<dbReference type="HOGENOM" id="CLU_169792_0_0_1"/>
<feature type="transmembrane region" description="Helical" evidence="3">
    <location>
        <begin position="38"/>
        <end position="58"/>
    </location>
</feature>
<dbReference type="SUPFAM" id="SSF52151">
    <property type="entry name" value="FabD/lysophospholipase-like"/>
    <property type="match status" value="1"/>
</dbReference>
<dbReference type="PANTHER" id="PTHR24185:SF1">
    <property type="entry name" value="CALCIUM-INDEPENDENT PHOSPHOLIPASE A2-GAMMA"/>
    <property type="match status" value="1"/>
</dbReference>
<gene>
    <name evidence="4" type="ORF">M408DRAFT_52398</name>
</gene>
<dbReference type="GO" id="GO:0016020">
    <property type="term" value="C:membrane"/>
    <property type="evidence" value="ECO:0007669"/>
    <property type="project" value="TreeGrafter"/>
</dbReference>
<dbReference type="Gene3D" id="3.40.1090.10">
    <property type="entry name" value="Cytosolic phospholipase A2 catalytic domain"/>
    <property type="match status" value="1"/>
</dbReference>
<keyword evidence="2" id="KW-0442">Lipid degradation</keyword>
<organism evidence="4 5">
    <name type="scientific">Serendipita vermifera MAFF 305830</name>
    <dbReference type="NCBI Taxonomy" id="933852"/>
    <lineage>
        <taxon>Eukaryota</taxon>
        <taxon>Fungi</taxon>
        <taxon>Dikarya</taxon>
        <taxon>Basidiomycota</taxon>
        <taxon>Agaricomycotina</taxon>
        <taxon>Agaricomycetes</taxon>
        <taxon>Sebacinales</taxon>
        <taxon>Serendipitaceae</taxon>
        <taxon>Serendipita</taxon>
    </lineage>
</organism>
<evidence type="ECO:0000256" key="1">
    <source>
        <dbReference type="ARBA" id="ARBA00022801"/>
    </source>
</evidence>
<reference evidence="5" key="2">
    <citation type="submission" date="2015-01" db="EMBL/GenBank/DDBJ databases">
        <title>Evolutionary Origins and Diversification of the Mycorrhizal Mutualists.</title>
        <authorList>
            <consortium name="DOE Joint Genome Institute"/>
            <consortium name="Mycorrhizal Genomics Consortium"/>
            <person name="Kohler A."/>
            <person name="Kuo A."/>
            <person name="Nagy L.G."/>
            <person name="Floudas D."/>
            <person name="Copeland A."/>
            <person name="Barry K.W."/>
            <person name="Cichocki N."/>
            <person name="Veneault-Fourrey C."/>
            <person name="LaButti K."/>
            <person name="Lindquist E.A."/>
            <person name="Lipzen A."/>
            <person name="Lundell T."/>
            <person name="Morin E."/>
            <person name="Murat C."/>
            <person name="Riley R."/>
            <person name="Ohm R."/>
            <person name="Sun H."/>
            <person name="Tunlid A."/>
            <person name="Henrissat B."/>
            <person name="Grigoriev I.V."/>
            <person name="Hibbett D.S."/>
            <person name="Martin F."/>
        </authorList>
    </citation>
    <scope>NUCLEOTIDE SEQUENCE [LARGE SCALE GENOMIC DNA]</scope>
    <source>
        <strain evidence="5">MAFF 305830</strain>
    </source>
</reference>
<protein>
    <submittedName>
        <fullName evidence="4">Uncharacterized protein</fullName>
    </submittedName>
</protein>
<dbReference type="GO" id="GO:0047499">
    <property type="term" value="F:calcium-independent phospholipase A2 activity"/>
    <property type="evidence" value="ECO:0007669"/>
    <property type="project" value="TreeGrafter"/>
</dbReference>
<dbReference type="OrthoDB" id="630895at2759"/>
<keyword evidence="1" id="KW-0378">Hydrolase</keyword>
<dbReference type="AlphaFoldDB" id="A0A0C2VZZ7"/>
<evidence type="ECO:0000313" key="4">
    <source>
        <dbReference type="EMBL" id="KIM19868.1"/>
    </source>
</evidence>
<evidence type="ECO:0000313" key="5">
    <source>
        <dbReference type="Proteomes" id="UP000054097"/>
    </source>
</evidence>
<dbReference type="Proteomes" id="UP000054097">
    <property type="component" value="Unassembled WGS sequence"/>
</dbReference>
<feature type="non-terminal residue" evidence="4">
    <location>
        <position position="77"/>
    </location>
</feature>
<evidence type="ECO:0000256" key="2">
    <source>
        <dbReference type="ARBA" id="ARBA00022963"/>
    </source>
</evidence>
<keyword evidence="5" id="KW-1185">Reference proteome</keyword>
<keyword evidence="3" id="KW-1133">Transmembrane helix</keyword>
<proteinExistence type="predicted"/>
<evidence type="ECO:0000256" key="3">
    <source>
        <dbReference type="SAM" id="Phobius"/>
    </source>
</evidence>
<feature type="non-terminal residue" evidence="4">
    <location>
        <position position="1"/>
    </location>
</feature>
<keyword evidence="3" id="KW-0812">Transmembrane</keyword>
<reference evidence="4 5" key="1">
    <citation type="submission" date="2014-04" db="EMBL/GenBank/DDBJ databases">
        <authorList>
            <consortium name="DOE Joint Genome Institute"/>
            <person name="Kuo A."/>
            <person name="Zuccaro A."/>
            <person name="Kohler A."/>
            <person name="Nagy L.G."/>
            <person name="Floudas D."/>
            <person name="Copeland A."/>
            <person name="Barry K.W."/>
            <person name="Cichocki N."/>
            <person name="Veneault-Fourrey C."/>
            <person name="LaButti K."/>
            <person name="Lindquist E.A."/>
            <person name="Lipzen A."/>
            <person name="Lundell T."/>
            <person name="Morin E."/>
            <person name="Murat C."/>
            <person name="Sun H."/>
            <person name="Tunlid A."/>
            <person name="Henrissat B."/>
            <person name="Grigoriev I.V."/>
            <person name="Hibbett D.S."/>
            <person name="Martin F."/>
            <person name="Nordberg H.P."/>
            <person name="Cantor M.N."/>
            <person name="Hua S.X."/>
        </authorList>
    </citation>
    <scope>NUCLEOTIDE SEQUENCE [LARGE SCALE GENOMIC DNA]</scope>
    <source>
        <strain evidence="4 5">MAFF 305830</strain>
    </source>
</reference>
<keyword evidence="3" id="KW-0472">Membrane</keyword>
<accession>A0A0C2VZZ7</accession>
<dbReference type="GO" id="GO:0016042">
    <property type="term" value="P:lipid catabolic process"/>
    <property type="evidence" value="ECO:0007669"/>
    <property type="project" value="UniProtKB-KW"/>
</dbReference>
<name>A0A0C2VZZ7_SERVB</name>
<keyword evidence="2" id="KW-0443">Lipid metabolism</keyword>
<dbReference type="PANTHER" id="PTHR24185">
    <property type="entry name" value="CALCIUM-INDEPENDENT PHOSPHOLIPASE A2-GAMMA"/>
    <property type="match status" value="1"/>
</dbReference>
<dbReference type="GO" id="GO:0019369">
    <property type="term" value="P:arachidonate metabolic process"/>
    <property type="evidence" value="ECO:0007669"/>
    <property type="project" value="TreeGrafter"/>
</dbReference>
<dbReference type="EMBL" id="KN824522">
    <property type="protein sequence ID" value="KIM19868.1"/>
    <property type="molecule type" value="Genomic_DNA"/>
</dbReference>
<dbReference type="InterPro" id="IPR016035">
    <property type="entry name" value="Acyl_Trfase/lysoPLipase"/>
</dbReference>
<dbReference type="STRING" id="933852.A0A0C2VZZ7"/>
<sequence length="77" mass="8438">LPSLDDGGVPGMLQLLIMENIVDRLNDEFHKNSLPCEYFDLIGGSGTGGLIAILLGKLRMSVKEAKKTFAKIDEQVY</sequence>